<dbReference type="EMBL" id="CP064812">
    <property type="protein sequence ID" value="QPG74567.1"/>
    <property type="molecule type" value="Genomic_DNA"/>
</dbReference>
<dbReference type="RefSeq" id="XP_038778132.1">
    <property type="nucleotide sequence ID" value="XM_038922204.1"/>
</dbReference>
<dbReference type="GO" id="GO:0005789">
    <property type="term" value="C:endoplasmic reticulum membrane"/>
    <property type="evidence" value="ECO:0007669"/>
    <property type="project" value="TreeGrafter"/>
</dbReference>
<keyword evidence="1" id="KW-0343">GTPase activation</keyword>
<dbReference type="SUPFAM" id="SSF47923">
    <property type="entry name" value="Ypt/Rab-GAP domain of gyp1p"/>
    <property type="match status" value="2"/>
</dbReference>
<dbReference type="GO" id="GO:0005096">
    <property type="term" value="F:GTPase activator activity"/>
    <property type="evidence" value="ECO:0007669"/>
    <property type="project" value="UniProtKB-KW"/>
</dbReference>
<keyword evidence="3" id="KW-0472">Membrane</keyword>
<keyword evidence="6" id="KW-1185">Reference proteome</keyword>
<dbReference type="InterPro" id="IPR000195">
    <property type="entry name" value="Rab-GAP-TBC_dom"/>
</dbReference>
<dbReference type="PANTHER" id="PTHR20913">
    <property type="entry name" value="TBC1 DOMAIN FAMILY MEMBER 20/GTPASE"/>
    <property type="match status" value="1"/>
</dbReference>
<dbReference type="GO" id="GO:0006888">
    <property type="term" value="P:endoplasmic reticulum to Golgi vesicle-mediated transport"/>
    <property type="evidence" value="ECO:0007669"/>
    <property type="project" value="TreeGrafter"/>
</dbReference>
<dbReference type="InterPro" id="IPR045913">
    <property type="entry name" value="TBC20/Gyp8-like"/>
</dbReference>
<evidence type="ECO:0000313" key="6">
    <source>
        <dbReference type="Proteomes" id="UP000662931"/>
    </source>
</evidence>
<evidence type="ECO:0000256" key="2">
    <source>
        <dbReference type="SAM" id="MobiDB-lite"/>
    </source>
</evidence>
<evidence type="ECO:0000313" key="5">
    <source>
        <dbReference type="EMBL" id="QPG74567.1"/>
    </source>
</evidence>
<reference evidence="5" key="1">
    <citation type="submission" date="2020-10" db="EMBL/GenBank/DDBJ databases">
        <authorList>
            <person name="Roach M.J.R."/>
        </authorList>
    </citation>
    <scope>NUCLEOTIDE SEQUENCE</scope>
    <source>
        <strain evidence="5">CBS 1945</strain>
    </source>
</reference>
<organism evidence="5 6">
    <name type="scientific">Eeniella nana</name>
    <name type="common">Yeast</name>
    <name type="synonym">Brettanomyces nanus</name>
    <dbReference type="NCBI Taxonomy" id="13502"/>
    <lineage>
        <taxon>Eukaryota</taxon>
        <taxon>Fungi</taxon>
        <taxon>Dikarya</taxon>
        <taxon>Ascomycota</taxon>
        <taxon>Saccharomycotina</taxon>
        <taxon>Pichiomycetes</taxon>
        <taxon>Pichiales</taxon>
        <taxon>Pichiaceae</taxon>
        <taxon>Brettanomyces</taxon>
    </lineage>
</organism>
<dbReference type="OrthoDB" id="206700at2759"/>
<dbReference type="Proteomes" id="UP000662931">
    <property type="component" value="Chromosome 1"/>
</dbReference>
<dbReference type="PROSITE" id="PS50086">
    <property type="entry name" value="TBC_RABGAP"/>
    <property type="match status" value="1"/>
</dbReference>
<proteinExistence type="predicted"/>
<dbReference type="Gene3D" id="1.10.472.80">
    <property type="entry name" value="Ypt/Rab-GAP domain of gyp1p, domain 3"/>
    <property type="match status" value="1"/>
</dbReference>
<dbReference type="KEGG" id="bnn:FOA43_001898"/>
<dbReference type="InterPro" id="IPR035969">
    <property type="entry name" value="Rab-GAP_TBC_sf"/>
</dbReference>
<dbReference type="Pfam" id="PF00566">
    <property type="entry name" value="RabGAP-TBC"/>
    <property type="match status" value="1"/>
</dbReference>
<evidence type="ECO:0000256" key="3">
    <source>
        <dbReference type="SAM" id="Phobius"/>
    </source>
</evidence>
<feature type="domain" description="Rab-GAP TBC" evidence="4">
    <location>
        <begin position="56"/>
        <end position="245"/>
    </location>
</feature>
<dbReference type="GeneID" id="62195299"/>
<dbReference type="AlphaFoldDB" id="A0A875RUH1"/>
<dbReference type="PANTHER" id="PTHR20913:SF7">
    <property type="entry name" value="RE60063P"/>
    <property type="match status" value="1"/>
</dbReference>
<evidence type="ECO:0000259" key="4">
    <source>
        <dbReference type="PROSITE" id="PS50086"/>
    </source>
</evidence>
<name>A0A875RUH1_EENNA</name>
<dbReference type="SMART" id="SM00164">
    <property type="entry name" value="TBC"/>
    <property type="match status" value="1"/>
</dbReference>
<feature type="transmembrane region" description="Helical" evidence="3">
    <location>
        <begin position="381"/>
        <end position="400"/>
    </location>
</feature>
<protein>
    <recommendedName>
        <fullName evidence="4">Rab-GAP TBC domain-containing protein</fullName>
    </recommendedName>
</protein>
<sequence>MANRTADNENESSGESIKGISEKADSPETVNNDILTDIHCEDKKRFRTHCLSNDGLVSTSLRAQAWPILTGCEGNERSLDSVPIQFMAPHRDESQVKKDVDRSYIHYPENMAEETELELKAQLKRLIVRMLREVPDLNYYQGYHDVAAVVTIIFGKDEQTAFNFLYYMTLRYLRDHMLQDIDPTLKQLDLIPEILWYADRKFYNAIKPTLKEPIFALSSIISLFAHDLNRFDEVCLLWDAIIAEKDPSMPLYLYVSMMVRYRAQILQQIREGDGSAEFIHVILSRLINSNINSLSRQAAQSEISAVIKSALKLKRKICPIRKLRRFRSISKYSCLKDRKVSTSTLGLQVKEEAINIAKARKRKQTVARYQRVAKNIQSIPLLLKISIGVGLLTVILALAMDPQSKKTAKTFGNSLLNGWIR</sequence>
<dbReference type="Gene3D" id="1.10.8.1310">
    <property type="match status" value="1"/>
</dbReference>
<keyword evidence="3" id="KW-0812">Transmembrane</keyword>
<keyword evidence="3" id="KW-1133">Transmembrane helix</keyword>
<feature type="region of interest" description="Disordered" evidence="2">
    <location>
        <begin position="1"/>
        <end position="28"/>
    </location>
</feature>
<gene>
    <name evidence="5" type="ORF">FOA43_001898</name>
</gene>
<evidence type="ECO:0000256" key="1">
    <source>
        <dbReference type="ARBA" id="ARBA00022468"/>
    </source>
</evidence>
<accession>A0A875RUH1</accession>